<evidence type="ECO:0000313" key="4">
    <source>
        <dbReference type="Proteomes" id="UP000596660"/>
    </source>
</evidence>
<dbReference type="OMA" id="HREENET"/>
<evidence type="ECO:0000313" key="3">
    <source>
        <dbReference type="EnsemblPlants" id="AUR62037225-RA:cds"/>
    </source>
</evidence>
<dbReference type="PANTHER" id="PTHR33923:SF2">
    <property type="entry name" value="CALMODULIN-BINDING PROTEIN-RELATED"/>
    <property type="match status" value="1"/>
</dbReference>
<feature type="region of interest" description="Disordered" evidence="1">
    <location>
        <begin position="705"/>
        <end position="729"/>
    </location>
</feature>
<name>A0A803MYE5_CHEQI</name>
<feature type="region of interest" description="Disordered" evidence="1">
    <location>
        <begin position="457"/>
        <end position="613"/>
    </location>
</feature>
<feature type="compositionally biased region" description="Basic and acidic residues" evidence="1">
    <location>
        <begin position="510"/>
        <end position="519"/>
    </location>
</feature>
<protein>
    <recommendedName>
        <fullName evidence="2">Calmodulin-binding domain-containing protein</fullName>
    </recommendedName>
</protein>
<feature type="domain" description="Calmodulin-binding" evidence="2">
    <location>
        <begin position="587"/>
        <end position="703"/>
    </location>
</feature>
<evidence type="ECO:0000259" key="2">
    <source>
        <dbReference type="SMART" id="SM01054"/>
    </source>
</evidence>
<dbReference type="EnsemblPlants" id="AUR62037225-RA">
    <property type="protein sequence ID" value="AUR62037225-RA:cds"/>
    <property type="gene ID" value="AUR62037225"/>
</dbReference>
<feature type="region of interest" description="Disordered" evidence="1">
    <location>
        <begin position="625"/>
        <end position="647"/>
    </location>
</feature>
<dbReference type="InterPro" id="IPR012417">
    <property type="entry name" value="CaM-bd_dom_pln"/>
</dbReference>
<dbReference type="PANTHER" id="PTHR33923">
    <property type="entry name" value="CALMODULIN-BINDING PROTEIN-RELATED"/>
    <property type="match status" value="1"/>
</dbReference>
<dbReference type="SMART" id="SM01054">
    <property type="entry name" value="CaM_binding"/>
    <property type="match status" value="1"/>
</dbReference>
<dbReference type="GeneID" id="110716431"/>
<dbReference type="RefSeq" id="XP_021750739.1">
    <property type="nucleotide sequence ID" value="XM_021895047.1"/>
</dbReference>
<reference evidence="3" key="2">
    <citation type="submission" date="2021-03" db="UniProtKB">
        <authorList>
            <consortium name="EnsemblPlants"/>
        </authorList>
    </citation>
    <scope>IDENTIFICATION</scope>
</reference>
<dbReference type="AlphaFoldDB" id="A0A803MYE5"/>
<dbReference type="Proteomes" id="UP000596660">
    <property type="component" value="Unplaced"/>
</dbReference>
<sequence>MVQRKVGNNNIIKTEKIQVYTKPSLQNHHNGNMSKGADMNGIKMKKSRSIEVGFRSSSKGSHDVLRRPGKPPSLGSSTPKTQSSSKSSDTSPNYMKSTRSYEARKEERLQKVAKTLSRTSSSYKIVRTLSKVPSFKHCARTTTCSSTLKDSKFPRYLKLKPGATEAEGRSVPRVCSYNHCSLNGDHHNPAPPLKRFMSTRRRLLKTQKVDTPKVLSPHKAKLSECKGKGKQEQKEDFFVEIYVSDRGVDTPVSQSLSDGPCSEIDQSEEPNYSNLNFCPKDEDYPLITVQSYQEVESSPSVSLDEFSCGNSDIEWEQQEQTCVNDNCEIHAQSDCSYDENKSDFETGSSHGGYLETCHEYPPYVDDEIVEYLCFSDADSLPDCKSAQTGERNIEEPLMVEEKDEMNSGAKNEVAEEDSTLADEATELNTEVDEPTNTKGEIITDLIKEITEAQDKGLDSYQEPVKTEGDQCEKSDEDYNIGEAREENAADPGMEEREPIEEITEMPQTTEKLETSDAKEGICTANNDDQDGTDHSGDFATRAGQKANEAAVEICFSTRSEKCEDENDSSELESNENYVEGDKASGMENSNSTEATSRCTSNNGESDGNQELNSCNKLKRGMRCMKADEDDEESQFNPRGPNFLDVEPDPEAEKVDLRHQEIDGRRNAEEWMLDHALQKTVNQLTPSQKRKVALLVEAYETVLPVAKDESMRKNSSESDHEKLDIPPASL</sequence>
<feature type="compositionally biased region" description="Polar residues" evidence="1">
    <location>
        <begin position="586"/>
        <end position="613"/>
    </location>
</feature>
<proteinExistence type="predicted"/>
<dbReference type="GO" id="GO:0005516">
    <property type="term" value="F:calmodulin binding"/>
    <property type="evidence" value="ECO:0007669"/>
    <property type="project" value="InterPro"/>
</dbReference>
<feature type="compositionally biased region" description="Low complexity" evidence="1">
    <location>
        <begin position="76"/>
        <end position="92"/>
    </location>
</feature>
<dbReference type="Gramene" id="AUR62037225-RA">
    <property type="protein sequence ID" value="AUR62037225-RA:cds"/>
    <property type="gene ID" value="AUR62037225"/>
</dbReference>
<feature type="compositionally biased region" description="Basic and acidic residues" evidence="1">
    <location>
        <begin position="705"/>
        <end position="723"/>
    </location>
</feature>
<dbReference type="InterPro" id="IPR044681">
    <property type="entry name" value="PICBP-like"/>
</dbReference>
<dbReference type="KEGG" id="cqi:110716431"/>
<feature type="compositionally biased region" description="Basic and acidic residues" evidence="1">
    <location>
        <begin position="99"/>
        <end position="110"/>
    </location>
</feature>
<gene>
    <name evidence="3" type="primary">LOC110716431</name>
</gene>
<organism evidence="3 4">
    <name type="scientific">Chenopodium quinoa</name>
    <name type="common">Quinoa</name>
    <dbReference type="NCBI Taxonomy" id="63459"/>
    <lineage>
        <taxon>Eukaryota</taxon>
        <taxon>Viridiplantae</taxon>
        <taxon>Streptophyta</taxon>
        <taxon>Embryophyta</taxon>
        <taxon>Tracheophyta</taxon>
        <taxon>Spermatophyta</taxon>
        <taxon>Magnoliopsida</taxon>
        <taxon>eudicotyledons</taxon>
        <taxon>Gunneridae</taxon>
        <taxon>Pentapetalae</taxon>
        <taxon>Caryophyllales</taxon>
        <taxon>Chenopodiaceae</taxon>
        <taxon>Chenopodioideae</taxon>
        <taxon>Atripliceae</taxon>
        <taxon>Chenopodium</taxon>
    </lineage>
</organism>
<feature type="compositionally biased region" description="Acidic residues" evidence="1">
    <location>
        <begin position="562"/>
        <end position="573"/>
    </location>
</feature>
<feature type="region of interest" description="Disordered" evidence="1">
    <location>
        <begin position="21"/>
        <end position="117"/>
    </location>
</feature>
<feature type="compositionally biased region" description="Polar residues" evidence="1">
    <location>
        <begin position="21"/>
        <end position="33"/>
    </location>
</feature>
<accession>A0A803MYE5</accession>
<dbReference type="OrthoDB" id="1304871at2759"/>
<reference evidence="3" key="1">
    <citation type="journal article" date="2017" name="Nature">
        <title>The genome of Chenopodium quinoa.</title>
        <authorList>
            <person name="Jarvis D.E."/>
            <person name="Ho Y.S."/>
            <person name="Lightfoot D.J."/>
            <person name="Schmoeckel S.M."/>
            <person name="Li B."/>
            <person name="Borm T.J.A."/>
            <person name="Ohyanagi H."/>
            <person name="Mineta K."/>
            <person name="Michell C.T."/>
            <person name="Saber N."/>
            <person name="Kharbatia N.M."/>
            <person name="Rupper R.R."/>
            <person name="Sharp A.R."/>
            <person name="Dally N."/>
            <person name="Boughton B.A."/>
            <person name="Woo Y.H."/>
            <person name="Gao G."/>
            <person name="Schijlen E.G.W.M."/>
            <person name="Guo X."/>
            <person name="Momin A.A."/>
            <person name="Negrao S."/>
            <person name="Al-Babili S."/>
            <person name="Gehring C."/>
            <person name="Roessner U."/>
            <person name="Jung C."/>
            <person name="Murphy K."/>
            <person name="Arold S.T."/>
            <person name="Gojobori T."/>
            <person name="van der Linden C.G."/>
            <person name="van Loo E.N."/>
            <person name="Jellen E.N."/>
            <person name="Maughan P.J."/>
            <person name="Tester M."/>
        </authorList>
    </citation>
    <scope>NUCLEOTIDE SEQUENCE [LARGE SCALE GENOMIC DNA]</scope>
    <source>
        <strain evidence="3">cv. PI 614886</strain>
    </source>
</reference>
<dbReference type="Pfam" id="PF07839">
    <property type="entry name" value="CaM_binding"/>
    <property type="match status" value="1"/>
</dbReference>
<feature type="compositionally biased region" description="Basic and acidic residues" evidence="1">
    <location>
        <begin position="464"/>
        <end position="473"/>
    </location>
</feature>
<keyword evidence="4" id="KW-1185">Reference proteome</keyword>
<evidence type="ECO:0000256" key="1">
    <source>
        <dbReference type="SAM" id="MobiDB-lite"/>
    </source>
</evidence>